<proteinExistence type="predicted"/>
<reference evidence="1" key="2">
    <citation type="submission" date="2025-08" db="UniProtKB">
        <authorList>
            <consortium name="Ensembl"/>
        </authorList>
    </citation>
    <scope>IDENTIFICATION</scope>
</reference>
<reference evidence="1" key="1">
    <citation type="submission" date="2020-11" db="EMBL/GenBank/DDBJ databases">
        <authorList>
            <person name="Davenport K.M."/>
            <person name="Bickhart D.M."/>
            <person name="Smith T.P.L."/>
            <person name="Murdoch B.M."/>
            <person name="Rosen B.D."/>
        </authorList>
    </citation>
    <scope>NUCLEOTIDE SEQUENCE [LARGE SCALE GENOMIC DNA]</scope>
    <source>
        <strain evidence="1">OAR_USU_Benz2616</strain>
    </source>
</reference>
<reference evidence="1" key="3">
    <citation type="submission" date="2025-09" db="UniProtKB">
        <authorList>
            <consortium name="Ensembl"/>
        </authorList>
    </citation>
    <scope>IDENTIFICATION</scope>
</reference>
<accession>A0AC11BHU9</accession>
<evidence type="ECO:0000313" key="1">
    <source>
        <dbReference type="Ensembl" id="ENSOARP00020014465.2"/>
    </source>
</evidence>
<organism evidence="1">
    <name type="scientific">Ovis aries</name>
    <name type="common">Sheep</name>
    <dbReference type="NCBI Taxonomy" id="9940"/>
    <lineage>
        <taxon>Eukaryota</taxon>
        <taxon>Metazoa</taxon>
        <taxon>Chordata</taxon>
        <taxon>Craniata</taxon>
        <taxon>Vertebrata</taxon>
        <taxon>Euteleostomi</taxon>
        <taxon>Mammalia</taxon>
        <taxon>Eutheria</taxon>
        <taxon>Laurasiatheria</taxon>
        <taxon>Artiodactyla</taxon>
        <taxon>Ruminantia</taxon>
        <taxon>Pecora</taxon>
        <taxon>Bovidae</taxon>
        <taxon>Caprinae</taxon>
        <taxon>Ovis</taxon>
    </lineage>
</organism>
<protein>
    <submittedName>
        <fullName evidence="1">Uncharacterized protein</fullName>
    </submittedName>
</protein>
<sequence>MWIIISQNKLIIFAESQPAASPSVFVMKNGTNVACLVKEFYPKEVTISLQSSKKIIEYEPAIVVSPGGRYSAVKLGQYNDPDSVTCSVEHNKKTWHSSDFEPKKDISETTPKPTESENTTEIQVPATCYEPQG</sequence>
<dbReference type="Ensembl" id="ENSOART00020017535.2">
    <property type="protein sequence ID" value="ENSOARP00020014465.2"/>
    <property type="gene ID" value="ENSOARG00020011494.2"/>
</dbReference>
<name>A0AC11BHU9_SHEEP</name>